<dbReference type="GO" id="GO:0045892">
    <property type="term" value="P:negative regulation of DNA-templated transcription"/>
    <property type="evidence" value="ECO:0007669"/>
    <property type="project" value="UniProtKB-ARBA"/>
</dbReference>
<dbReference type="InterPro" id="IPR038390">
    <property type="entry name" value="Metal_Tscrpt_repr_sf"/>
</dbReference>
<protein>
    <recommendedName>
        <fullName evidence="4">Transcriptional repressor FrmR</fullName>
    </recommendedName>
</protein>
<dbReference type="GO" id="GO:0003677">
    <property type="term" value="F:DNA binding"/>
    <property type="evidence" value="ECO:0007669"/>
    <property type="project" value="InterPro"/>
</dbReference>
<sequence length="91" mass="10369">MSHTIQNQKKILTRIRRIKGQVEGLERLLLSEHECNKVLQQIAAIRGATNGLMMDVLEGHMREHLGADDIPPAQRQQELVDVMAILKSYLK</sequence>
<dbReference type="Pfam" id="PF02583">
    <property type="entry name" value="Trns_repr_metal"/>
    <property type="match status" value="1"/>
</dbReference>
<dbReference type="Proteomes" id="UP000074119">
    <property type="component" value="Chromosome"/>
</dbReference>
<reference evidence="2 3" key="1">
    <citation type="submission" date="2015-12" db="EMBL/GenBank/DDBJ databases">
        <authorList>
            <person name="Shamseldin A."/>
            <person name="Moawad H."/>
            <person name="Abd El-Rahim W.M."/>
            <person name="Sadowsky M.J."/>
        </authorList>
    </citation>
    <scope>NUCLEOTIDE SEQUENCE [LARGE SCALE GENOMIC DNA]</scope>
    <source>
        <strain evidence="2 3">SM2</strain>
    </source>
</reference>
<dbReference type="PANTHER" id="PTHR33677">
    <property type="entry name" value="TRANSCRIPTIONAL REPRESSOR FRMR-RELATED"/>
    <property type="match status" value="1"/>
</dbReference>
<dbReference type="STRING" id="1470434.AZF00_08865"/>
<dbReference type="RefSeq" id="WP_008250346.1">
    <property type="nucleotide sequence ID" value="NZ_CP014544.1"/>
</dbReference>
<dbReference type="AlphaFoldDB" id="A0A127MAS7"/>
<dbReference type="InterPro" id="IPR003735">
    <property type="entry name" value="Metal_Tscrpt_repr"/>
</dbReference>
<comment type="similarity">
    <text evidence="1">Belongs to the FrmR/RcnR family.</text>
</comment>
<dbReference type="PANTHER" id="PTHR33677:SF5">
    <property type="entry name" value="TRANSCRIPTIONAL REPRESSOR FRMR"/>
    <property type="match status" value="1"/>
</dbReference>
<dbReference type="KEGG" id="zal:AZF00_08865"/>
<dbReference type="CDD" id="cd10153">
    <property type="entry name" value="RcnR-FrmR-like_DUF156"/>
    <property type="match status" value="1"/>
</dbReference>
<gene>
    <name evidence="2" type="ORF">AZF00_08865</name>
</gene>
<dbReference type="EMBL" id="CP014544">
    <property type="protein sequence ID" value="AMO70316.1"/>
    <property type="molecule type" value="Genomic_DNA"/>
</dbReference>
<proteinExistence type="inferred from homology"/>
<evidence type="ECO:0008006" key="4">
    <source>
        <dbReference type="Google" id="ProtNLM"/>
    </source>
</evidence>
<dbReference type="GO" id="GO:0046872">
    <property type="term" value="F:metal ion binding"/>
    <property type="evidence" value="ECO:0007669"/>
    <property type="project" value="InterPro"/>
</dbReference>
<evidence type="ECO:0000313" key="2">
    <source>
        <dbReference type="EMBL" id="AMO70316.1"/>
    </source>
</evidence>
<evidence type="ECO:0000313" key="3">
    <source>
        <dbReference type="Proteomes" id="UP000074119"/>
    </source>
</evidence>
<accession>A0A127MAS7</accession>
<dbReference type="Gene3D" id="1.20.58.1000">
    <property type="entry name" value="Metal-sensitive repressor, helix protomer"/>
    <property type="match status" value="1"/>
</dbReference>
<name>A0A127MAS7_9GAMM</name>
<evidence type="ECO:0000256" key="1">
    <source>
        <dbReference type="ARBA" id="ARBA00005260"/>
    </source>
</evidence>
<organism evidence="2 3">
    <name type="scientific">Zhongshania aliphaticivorans</name>
    <dbReference type="NCBI Taxonomy" id="1470434"/>
    <lineage>
        <taxon>Bacteria</taxon>
        <taxon>Pseudomonadati</taxon>
        <taxon>Pseudomonadota</taxon>
        <taxon>Gammaproteobacteria</taxon>
        <taxon>Cellvibrionales</taxon>
        <taxon>Spongiibacteraceae</taxon>
        <taxon>Zhongshania</taxon>
    </lineage>
</organism>